<sequence>MVGAIALTKFNEISSEIVNFRNKSFDVNYIDKAQAFAFIDELKPLTKTNDKALAFSLLGTLYCLLGDLNNMEFSYRTAIKFSPGDIRIRFNYAIDLYYSYRPASALTQAQKLLNLNVKDIEMLHSIYLLLDNLIKINECEKVMQMIEKLPAKQTQDYFTWINNKKSLLKAYHDLKIDLPLLSKLIDGIRSDLSPQHPKSVYVEHYYDYDDKTIVYSFIDEKSDVDSAFKFDEQLTDYIIEFERKNNVHFHNFVMMYEAR</sequence>
<organism evidence="1">
    <name type="scientific">Siphoviridae sp. ct0qt9</name>
    <dbReference type="NCBI Taxonomy" id="2825298"/>
    <lineage>
        <taxon>Viruses</taxon>
        <taxon>Duplodnaviria</taxon>
        <taxon>Heunggongvirae</taxon>
        <taxon>Uroviricota</taxon>
        <taxon>Caudoviricetes</taxon>
    </lineage>
</organism>
<accession>A0A8S5NZ34</accession>
<protein>
    <submittedName>
        <fullName evidence="1">Type 4 fimbrial biogenesis protein, Type IV pilus biogenesis.0A</fullName>
    </submittedName>
</protein>
<dbReference type="Gene3D" id="1.25.40.10">
    <property type="entry name" value="Tetratricopeptide repeat domain"/>
    <property type="match status" value="1"/>
</dbReference>
<evidence type="ECO:0000313" key="1">
    <source>
        <dbReference type="EMBL" id="DAE00087.1"/>
    </source>
</evidence>
<name>A0A8S5NZ34_9CAUD</name>
<dbReference type="InterPro" id="IPR011990">
    <property type="entry name" value="TPR-like_helical_dom_sf"/>
</dbReference>
<reference evidence="1" key="1">
    <citation type="journal article" date="2021" name="Proc. Natl. Acad. Sci. U.S.A.">
        <title>A Catalog of Tens of Thousands of Viruses from Human Metagenomes Reveals Hidden Associations with Chronic Diseases.</title>
        <authorList>
            <person name="Tisza M.J."/>
            <person name="Buck C.B."/>
        </authorList>
    </citation>
    <scope>NUCLEOTIDE SEQUENCE</scope>
    <source>
        <strain evidence="1">Ct0qt9</strain>
    </source>
</reference>
<proteinExistence type="predicted"/>
<dbReference type="SUPFAM" id="SSF48452">
    <property type="entry name" value="TPR-like"/>
    <property type="match status" value="1"/>
</dbReference>
<dbReference type="EMBL" id="BK015298">
    <property type="protein sequence ID" value="DAE00087.1"/>
    <property type="molecule type" value="Genomic_DNA"/>
</dbReference>